<sequence length="191" mass="22162">MKEKQLLRNEIIELLKSMDNKGEIEQQLRTNLMKFEKWINAKSVGLTLSRKLEWDTSRIIKASWGMEKIVALPKCYPQSAEMSFYQCTAFAQLENAYLDLLEPNPRLCRKIDKYNIDLIIVPGLVFDQYGNRIGYGGGYYDRYLSDYNGTKIALAANFQLVDKIHKEPHDIRVDYIVTESTIIDCSVHKNN</sequence>
<dbReference type="Pfam" id="PF01812">
    <property type="entry name" value="5-FTHF_cyc-lig"/>
    <property type="match status" value="1"/>
</dbReference>
<organism evidence="5 6">
    <name type="scientific">Gracilibacillus xinjiangensis</name>
    <dbReference type="NCBI Taxonomy" id="1193282"/>
    <lineage>
        <taxon>Bacteria</taxon>
        <taxon>Bacillati</taxon>
        <taxon>Bacillota</taxon>
        <taxon>Bacilli</taxon>
        <taxon>Bacillales</taxon>
        <taxon>Bacillaceae</taxon>
        <taxon>Gracilibacillus</taxon>
    </lineage>
</organism>
<gene>
    <name evidence="5" type="ORF">ACFOY7_14175</name>
</gene>
<evidence type="ECO:0000256" key="4">
    <source>
        <dbReference type="RuleBase" id="RU361279"/>
    </source>
</evidence>
<evidence type="ECO:0000313" key="5">
    <source>
        <dbReference type="EMBL" id="MFC4404211.1"/>
    </source>
</evidence>
<accession>A0ABV8WWH6</accession>
<dbReference type="PANTHER" id="PTHR23407">
    <property type="entry name" value="ATPASE INHIBITOR/5-FORMYLTETRAHYDROFOLATE CYCLO-LIGASE"/>
    <property type="match status" value="1"/>
</dbReference>
<keyword evidence="4" id="KW-0460">Magnesium</keyword>
<dbReference type="EMBL" id="JBHSDT010000008">
    <property type="protein sequence ID" value="MFC4404211.1"/>
    <property type="molecule type" value="Genomic_DNA"/>
</dbReference>
<proteinExistence type="inferred from homology"/>
<protein>
    <recommendedName>
        <fullName evidence="4">5-formyltetrahydrofolate cyclo-ligase</fullName>
        <ecNumber evidence="4">6.3.3.2</ecNumber>
    </recommendedName>
</protein>
<keyword evidence="6" id="KW-1185">Reference proteome</keyword>
<dbReference type="NCBIfam" id="TIGR02727">
    <property type="entry name" value="MTHFS_bact"/>
    <property type="match status" value="1"/>
</dbReference>
<comment type="cofactor">
    <cofactor evidence="4">
        <name>Mg(2+)</name>
        <dbReference type="ChEBI" id="CHEBI:18420"/>
    </cofactor>
</comment>
<dbReference type="InterPro" id="IPR037171">
    <property type="entry name" value="NagB/RpiA_transferase-like"/>
</dbReference>
<dbReference type="GO" id="GO:0030272">
    <property type="term" value="F:5-formyltetrahydrofolate cyclo-ligase activity"/>
    <property type="evidence" value="ECO:0007669"/>
    <property type="project" value="UniProtKB-EC"/>
</dbReference>
<dbReference type="PIRSF" id="PIRSF006806">
    <property type="entry name" value="FTHF_cligase"/>
    <property type="match status" value="1"/>
</dbReference>
<evidence type="ECO:0000256" key="1">
    <source>
        <dbReference type="ARBA" id="ARBA00010638"/>
    </source>
</evidence>
<keyword evidence="5" id="KW-0436">Ligase</keyword>
<evidence type="ECO:0000256" key="2">
    <source>
        <dbReference type="ARBA" id="ARBA00022741"/>
    </source>
</evidence>
<keyword evidence="2 4" id="KW-0547">Nucleotide-binding</keyword>
<evidence type="ECO:0000256" key="3">
    <source>
        <dbReference type="ARBA" id="ARBA00022840"/>
    </source>
</evidence>
<dbReference type="PANTHER" id="PTHR23407:SF1">
    <property type="entry name" value="5-FORMYLTETRAHYDROFOLATE CYCLO-LIGASE"/>
    <property type="match status" value="1"/>
</dbReference>
<dbReference type="RefSeq" id="WP_390252749.1">
    <property type="nucleotide sequence ID" value="NZ_JBHSDT010000008.1"/>
</dbReference>
<reference evidence="6" key="1">
    <citation type="journal article" date="2019" name="Int. J. Syst. Evol. Microbiol.">
        <title>The Global Catalogue of Microorganisms (GCM) 10K type strain sequencing project: providing services to taxonomists for standard genome sequencing and annotation.</title>
        <authorList>
            <consortium name="The Broad Institute Genomics Platform"/>
            <consortium name="The Broad Institute Genome Sequencing Center for Infectious Disease"/>
            <person name="Wu L."/>
            <person name="Ma J."/>
        </authorList>
    </citation>
    <scope>NUCLEOTIDE SEQUENCE [LARGE SCALE GENOMIC DNA]</scope>
    <source>
        <strain evidence="6">CCUG 37865</strain>
    </source>
</reference>
<keyword evidence="4" id="KW-0479">Metal-binding</keyword>
<comment type="similarity">
    <text evidence="1 4">Belongs to the 5-formyltetrahydrofolate cyclo-ligase family.</text>
</comment>
<evidence type="ECO:0000313" key="6">
    <source>
        <dbReference type="Proteomes" id="UP001595882"/>
    </source>
</evidence>
<dbReference type="Gene3D" id="3.40.50.10420">
    <property type="entry name" value="NagB/RpiA/CoA transferase-like"/>
    <property type="match status" value="1"/>
</dbReference>
<comment type="caution">
    <text evidence="5">The sequence shown here is derived from an EMBL/GenBank/DDBJ whole genome shotgun (WGS) entry which is preliminary data.</text>
</comment>
<dbReference type="EC" id="6.3.3.2" evidence="4"/>
<dbReference type="SUPFAM" id="SSF100950">
    <property type="entry name" value="NagB/RpiA/CoA transferase-like"/>
    <property type="match status" value="1"/>
</dbReference>
<name>A0ABV8WWH6_9BACI</name>
<dbReference type="Proteomes" id="UP001595882">
    <property type="component" value="Unassembled WGS sequence"/>
</dbReference>
<keyword evidence="3 4" id="KW-0067">ATP-binding</keyword>
<dbReference type="InterPro" id="IPR002698">
    <property type="entry name" value="FTHF_cligase"/>
</dbReference>
<dbReference type="InterPro" id="IPR024185">
    <property type="entry name" value="FTHF_cligase-like_sf"/>
</dbReference>
<comment type="catalytic activity">
    <reaction evidence="4">
        <text>(6S)-5-formyl-5,6,7,8-tetrahydrofolate + ATP = (6R)-5,10-methenyltetrahydrofolate + ADP + phosphate</text>
        <dbReference type="Rhea" id="RHEA:10488"/>
        <dbReference type="ChEBI" id="CHEBI:30616"/>
        <dbReference type="ChEBI" id="CHEBI:43474"/>
        <dbReference type="ChEBI" id="CHEBI:57455"/>
        <dbReference type="ChEBI" id="CHEBI:57457"/>
        <dbReference type="ChEBI" id="CHEBI:456216"/>
        <dbReference type="EC" id="6.3.3.2"/>
    </reaction>
</comment>